<evidence type="ECO:0000313" key="5">
    <source>
        <dbReference type="Proteomes" id="UP000014680"/>
    </source>
</evidence>
<dbReference type="Gene3D" id="3.90.730.10">
    <property type="entry name" value="Ribonuclease T2-like"/>
    <property type="match status" value="1"/>
</dbReference>
<feature type="compositionally biased region" description="Basic residues" evidence="3">
    <location>
        <begin position="54"/>
        <end position="64"/>
    </location>
</feature>
<dbReference type="RefSeq" id="XP_004261311.1">
    <property type="nucleotide sequence ID" value="XM_004261263.1"/>
</dbReference>
<dbReference type="Proteomes" id="UP000014680">
    <property type="component" value="Unassembled WGS sequence"/>
</dbReference>
<dbReference type="SUPFAM" id="SSF55895">
    <property type="entry name" value="Ribonuclease Rh-like"/>
    <property type="match status" value="1"/>
</dbReference>
<feature type="compositionally biased region" description="Low complexity" evidence="3">
    <location>
        <begin position="72"/>
        <end position="96"/>
    </location>
</feature>
<feature type="region of interest" description="Disordered" evidence="3">
    <location>
        <begin position="110"/>
        <end position="129"/>
    </location>
</feature>
<dbReference type="InterPro" id="IPR036430">
    <property type="entry name" value="RNase_T2-like_sf"/>
</dbReference>
<protein>
    <submittedName>
        <fullName evidence="4">Intracellular ribonuclease LX, putative</fullName>
    </submittedName>
</protein>
<dbReference type="OrthoDB" id="435754at2759"/>
<evidence type="ECO:0000256" key="3">
    <source>
        <dbReference type="SAM" id="MobiDB-lite"/>
    </source>
</evidence>
<reference evidence="4 5" key="1">
    <citation type="submission" date="2012-10" db="EMBL/GenBank/DDBJ databases">
        <authorList>
            <person name="Zafar N."/>
            <person name="Inman J."/>
            <person name="Hall N."/>
            <person name="Lorenzi H."/>
            <person name="Caler E."/>
        </authorList>
    </citation>
    <scope>NUCLEOTIDE SEQUENCE [LARGE SCALE GENOMIC DNA]</scope>
    <source>
        <strain evidence="4 5">IP1</strain>
    </source>
</reference>
<dbReference type="VEuPathDB" id="AmoebaDB:EIN_116710"/>
<proteinExistence type="inferred from homology"/>
<evidence type="ECO:0000256" key="1">
    <source>
        <dbReference type="ARBA" id="ARBA00007469"/>
    </source>
</evidence>
<name>L7FPE2_ENTIV</name>
<dbReference type="KEGG" id="eiv:EIN_116710"/>
<gene>
    <name evidence="4" type="ORF">EIN_116710</name>
</gene>
<dbReference type="EMBL" id="KB206203">
    <property type="protein sequence ID" value="ELP94540.1"/>
    <property type="molecule type" value="Genomic_DNA"/>
</dbReference>
<dbReference type="InterPro" id="IPR033130">
    <property type="entry name" value="RNase_T2_His_AS_2"/>
</dbReference>
<dbReference type="CDD" id="cd00374">
    <property type="entry name" value="RNase_T2"/>
    <property type="match status" value="1"/>
</dbReference>
<dbReference type="AlphaFoldDB" id="L7FPE2"/>
<dbReference type="GeneID" id="14893509"/>
<comment type="similarity">
    <text evidence="1 2">Belongs to the RNase T2 family.</text>
</comment>
<dbReference type="PANTHER" id="PTHR11240:SF22">
    <property type="entry name" value="RIBONUCLEASE T2"/>
    <property type="match status" value="1"/>
</dbReference>
<organism evidence="4 5">
    <name type="scientific">Entamoeba invadens IP1</name>
    <dbReference type="NCBI Taxonomy" id="370355"/>
    <lineage>
        <taxon>Eukaryota</taxon>
        <taxon>Amoebozoa</taxon>
        <taxon>Evosea</taxon>
        <taxon>Archamoebae</taxon>
        <taxon>Mastigamoebida</taxon>
        <taxon>Entamoebidae</taxon>
        <taxon>Entamoeba</taxon>
    </lineage>
</organism>
<dbReference type="GO" id="GO:0003723">
    <property type="term" value="F:RNA binding"/>
    <property type="evidence" value="ECO:0007669"/>
    <property type="project" value="InterPro"/>
</dbReference>
<dbReference type="GO" id="GO:0005576">
    <property type="term" value="C:extracellular region"/>
    <property type="evidence" value="ECO:0007669"/>
    <property type="project" value="TreeGrafter"/>
</dbReference>
<evidence type="ECO:0000313" key="4">
    <source>
        <dbReference type="EMBL" id="ELP94540.1"/>
    </source>
</evidence>
<dbReference type="Pfam" id="PF00445">
    <property type="entry name" value="Ribonuclease_T2"/>
    <property type="match status" value="1"/>
</dbReference>
<dbReference type="InterPro" id="IPR001568">
    <property type="entry name" value="RNase_T2-like"/>
</dbReference>
<dbReference type="GO" id="GO:0006401">
    <property type="term" value="P:RNA catabolic process"/>
    <property type="evidence" value="ECO:0007669"/>
    <property type="project" value="TreeGrafter"/>
</dbReference>
<keyword evidence="5" id="KW-1185">Reference proteome</keyword>
<dbReference type="GO" id="GO:0033897">
    <property type="term" value="F:ribonuclease T2 activity"/>
    <property type="evidence" value="ECO:0007669"/>
    <property type="project" value="InterPro"/>
</dbReference>
<accession>L7FPE2</accession>
<evidence type="ECO:0000256" key="2">
    <source>
        <dbReference type="RuleBase" id="RU004328"/>
    </source>
</evidence>
<dbReference type="PROSITE" id="PS00531">
    <property type="entry name" value="RNASE_T2_2"/>
    <property type="match status" value="1"/>
</dbReference>
<feature type="region of interest" description="Disordered" evidence="3">
    <location>
        <begin position="17"/>
        <end position="104"/>
    </location>
</feature>
<sequence length="447" mass="53235">MFWILLVFLELSFGQPDKKKTEDNYEDEFPSLQPLDRSLPQPHPFDERPPSFRSRGRGQTRRQRPFIPQNYPQQQFDLPPHQQPLDQQQVPQTQQHQIKDLKHQTSKLSKELLKPTEQTRQTPQREEQVVRPKITAQLQKVYLPTPPKPAKQTEMDVKLKVKTNKKQQLIKEAKKKEFPFLPPNCQFFNQIPVTPDIFPMKKILETLSSYTMCKYYSNFYDPDFFVHSQYWLGELCIDGNCDFPENTEVKEGFTLHGYWPHFYKNRNMYCCTNFFGPDNVENMLLQDTELMMDVNKKWMSVKECRFAVYQWDKHGSCAMRMFKGPKGPTDYMRTAIKLFDRVNIWDLLQRSELKIETGKLYHKKDIKKVLKNYFGVDVSICCRNDNSLYEVNVCYDAKGNSKYPKLINCPDKIFRYDDVRCRDMIKLLPLPEYLRNPEKIPRNKCPY</sequence>
<dbReference type="PANTHER" id="PTHR11240">
    <property type="entry name" value="RIBONUCLEASE T2"/>
    <property type="match status" value="1"/>
</dbReference>